<dbReference type="EMBL" id="SDAM02000091">
    <property type="protein sequence ID" value="KAH6831133.1"/>
    <property type="molecule type" value="Genomic_DNA"/>
</dbReference>
<evidence type="ECO:0000313" key="3">
    <source>
        <dbReference type="EMBL" id="KAH6831133.1"/>
    </source>
</evidence>
<dbReference type="Proteomes" id="UP001190926">
    <property type="component" value="Unassembled WGS sequence"/>
</dbReference>
<feature type="chain" id="PRO_5041941454" evidence="2">
    <location>
        <begin position="28"/>
        <end position="65"/>
    </location>
</feature>
<proteinExistence type="predicted"/>
<comment type="caution">
    <text evidence="3">The sequence shown here is derived from an EMBL/GenBank/DDBJ whole genome shotgun (WGS) entry which is preliminary data.</text>
</comment>
<accession>A0AAD4JC73</accession>
<evidence type="ECO:0000256" key="2">
    <source>
        <dbReference type="SAM" id="SignalP"/>
    </source>
</evidence>
<reference evidence="3 4" key="1">
    <citation type="journal article" date="2021" name="Nat. Commun.">
        <title>Incipient diploidization of the medicinal plant Perilla within 10,000 years.</title>
        <authorList>
            <person name="Zhang Y."/>
            <person name="Shen Q."/>
            <person name="Leng L."/>
            <person name="Zhang D."/>
            <person name="Chen S."/>
            <person name="Shi Y."/>
            <person name="Ning Z."/>
            <person name="Chen S."/>
        </authorList>
    </citation>
    <scope>NUCLEOTIDE SEQUENCE [LARGE SCALE GENOMIC DNA]</scope>
    <source>
        <strain evidence="4">cv. PC099</strain>
    </source>
</reference>
<protein>
    <submittedName>
        <fullName evidence="3">Uncharacterized protein</fullName>
    </submittedName>
</protein>
<keyword evidence="1" id="KW-0472">Membrane</keyword>
<keyword evidence="4" id="KW-1185">Reference proteome</keyword>
<keyword evidence="1" id="KW-0812">Transmembrane</keyword>
<feature type="signal peptide" evidence="2">
    <location>
        <begin position="1"/>
        <end position="27"/>
    </location>
</feature>
<keyword evidence="2" id="KW-0732">Signal</keyword>
<organism evidence="3 4">
    <name type="scientific">Perilla frutescens var. hirtella</name>
    <name type="common">Perilla citriodora</name>
    <name type="synonym">Perilla setoyensis</name>
    <dbReference type="NCBI Taxonomy" id="608512"/>
    <lineage>
        <taxon>Eukaryota</taxon>
        <taxon>Viridiplantae</taxon>
        <taxon>Streptophyta</taxon>
        <taxon>Embryophyta</taxon>
        <taxon>Tracheophyta</taxon>
        <taxon>Spermatophyta</taxon>
        <taxon>Magnoliopsida</taxon>
        <taxon>eudicotyledons</taxon>
        <taxon>Gunneridae</taxon>
        <taxon>Pentapetalae</taxon>
        <taxon>asterids</taxon>
        <taxon>lamiids</taxon>
        <taxon>Lamiales</taxon>
        <taxon>Lamiaceae</taxon>
        <taxon>Nepetoideae</taxon>
        <taxon>Elsholtzieae</taxon>
        <taxon>Perilla</taxon>
    </lineage>
</organism>
<evidence type="ECO:0000256" key="1">
    <source>
        <dbReference type="SAM" id="Phobius"/>
    </source>
</evidence>
<gene>
    <name evidence="3" type="ORF">C2S53_009328</name>
</gene>
<dbReference type="AlphaFoldDB" id="A0AAD4JC73"/>
<feature type="transmembrane region" description="Helical" evidence="1">
    <location>
        <begin position="43"/>
        <end position="63"/>
    </location>
</feature>
<evidence type="ECO:0000313" key="4">
    <source>
        <dbReference type="Proteomes" id="UP001190926"/>
    </source>
</evidence>
<sequence>MAVSQSGVLMVAAAILTVFALVGTTMAQEAPAPAPDSAAGVAAPSFAVGCVVAVASLIFGSALRI</sequence>
<keyword evidence="1" id="KW-1133">Transmembrane helix</keyword>
<name>A0AAD4JC73_PERFH</name>